<comment type="caution">
    <text evidence="3">The sequence shown here is derived from an EMBL/GenBank/DDBJ whole genome shotgun (WGS) entry which is preliminary data.</text>
</comment>
<feature type="transmembrane region" description="Helical" evidence="2">
    <location>
        <begin position="57"/>
        <end position="79"/>
    </location>
</feature>
<accession>A0AAV9Q5C1</accession>
<feature type="transmembrane region" description="Helical" evidence="2">
    <location>
        <begin position="164"/>
        <end position="186"/>
    </location>
</feature>
<keyword evidence="2" id="KW-0472">Membrane</keyword>
<evidence type="ECO:0000313" key="4">
    <source>
        <dbReference type="Proteomes" id="UP001345827"/>
    </source>
</evidence>
<feature type="region of interest" description="Disordered" evidence="1">
    <location>
        <begin position="458"/>
        <end position="478"/>
    </location>
</feature>
<dbReference type="AlphaFoldDB" id="A0AAV9Q5C1"/>
<dbReference type="PANTHER" id="PTHR42101">
    <property type="entry name" value="CHROMOSOME 16, WHOLE GENOME SHOTGUN SEQUENCE"/>
    <property type="match status" value="1"/>
</dbReference>
<dbReference type="EMBL" id="JAXLQG010000011">
    <property type="protein sequence ID" value="KAK5534448.1"/>
    <property type="molecule type" value="Genomic_DNA"/>
</dbReference>
<organism evidence="3 4">
    <name type="scientific">Vermiconidia calcicola</name>
    <dbReference type="NCBI Taxonomy" id="1690605"/>
    <lineage>
        <taxon>Eukaryota</taxon>
        <taxon>Fungi</taxon>
        <taxon>Dikarya</taxon>
        <taxon>Ascomycota</taxon>
        <taxon>Pezizomycotina</taxon>
        <taxon>Dothideomycetes</taxon>
        <taxon>Dothideomycetidae</taxon>
        <taxon>Mycosphaerellales</taxon>
        <taxon>Extremaceae</taxon>
        <taxon>Vermiconidia</taxon>
    </lineage>
</organism>
<protein>
    <submittedName>
        <fullName evidence="3">Uncharacterized protein</fullName>
    </submittedName>
</protein>
<keyword evidence="2" id="KW-0812">Transmembrane</keyword>
<keyword evidence="2" id="KW-1133">Transmembrane helix</keyword>
<feature type="transmembrane region" description="Helical" evidence="2">
    <location>
        <begin position="382"/>
        <end position="401"/>
    </location>
</feature>
<feature type="transmembrane region" description="Helical" evidence="2">
    <location>
        <begin position="350"/>
        <end position="370"/>
    </location>
</feature>
<sequence>MTSRLALVIPYGLVLWNSWGYKKVRSPLILMLGTYLLTAAGYLAIALRVEQNPGCYVFWYLICGIEIASIIAVSCYWRLVSFKPTHLVERLGELTLVIIGEGILVLSRRTYQLFGVLNSPSADVYISVICSVLLTYLVYTLYFNHIKHDEFGRIRQQVWMLLHYPLHLAILLTLDGSSFLIMSGTLSKMTVAWLQDYPLYHWGTWDEFFRSCSSTSAVVSTLADRVDSLWARMYRDPVVALRLFNYTEAVSSIEDIPAPFNSSEWRQQAIGTIADLWINVEVAIFKGFGLEPHWPYGRLPSEYNEASMIEDVAVTSFTYFYFAAGSLLIILAIMCFFAKKQSLHAMWLRISIKVAIGICVMLPVMTLWLSTTEAWTFFQSPWTIAPTMLGYLMVVVVEIFIDWLDQRKQRQPLGSTPATPSVSAPVSPALSTRQTQAADLETAHSSLAGTKSATVRVSIEPSMRGQVEGSQRTCGEKS</sequence>
<feature type="transmembrane region" description="Helical" evidence="2">
    <location>
        <begin position="318"/>
        <end position="338"/>
    </location>
</feature>
<gene>
    <name evidence="3" type="ORF">LTR25_006480</name>
</gene>
<dbReference type="InterPro" id="IPR010640">
    <property type="entry name" value="Low_temperature_requirement_A"/>
</dbReference>
<evidence type="ECO:0000256" key="1">
    <source>
        <dbReference type="SAM" id="MobiDB-lite"/>
    </source>
</evidence>
<evidence type="ECO:0000256" key="2">
    <source>
        <dbReference type="SAM" id="Phobius"/>
    </source>
</evidence>
<dbReference type="Proteomes" id="UP001345827">
    <property type="component" value="Unassembled WGS sequence"/>
</dbReference>
<feature type="transmembrane region" description="Helical" evidence="2">
    <location>
        <begin position="124"/>
        <end position="143"/>
    </location>
</feature>
<feature type="region of interest" description="Disordered" evidence="1">
    <location>
        <begin position="411"/>
        <end position="432"/>
    </location>
</feature>
<reference evidence="3 4" key="1">
    <citation type="submission" date="2023-06" db="EMBL/GenBank/DDBJ databases">
        <title>Black Yeasts Isolated from many extreme environments.</title>
        <authorList>
            <person name="Coleine C."/>
            <person name="Stajich J.E."/>
            <person name="Selbmann L."/>
        </authorList>
    </citation>
    <scope>NUCLEOTIDE SEQUENCE [LARGE SCALE GENOMIC DNA]</scope>
    <source>
        <strain evidence="3 4">CCFEE 5887</strain>
    </source>
</reference>
<feature type="transmembrane region" description="Helical" evidence="2">
    <location>
        <begin position="28"/>
        <end position="45"/>
    </location>
</feature>
<proteinExistence type="predicted"/>
<keyword evidence="4" id="KW-1185">Reference proteome</keyword>
<feature type="compositionally biased region" description="Polar residues" evidence="1">
    <location>
        <begin position="468"/>
        <end position="478"/>
    </location>
</feature>
<evidence type="ECO:0000313" key="3">
    <source>
        <dbReference type="EMBL" id="KAK5534448.1"/>
    </source>
</evidence>
<feature type="compositionally biased region" description="Low complexity" evidence="1">
    <location>
        <begin position="415"/>
        <end position="429"/>
    </location>
</feature>
<dbReference type="PANTHER" id="PTHR42101:SF1">
    <property type="entry name" value="LOW TEMPERATURE REQUIREMENT A"/>
    <property type="match status" value="1"/>
</dbReference>
<dbReference type="Pfam" id="PF06772">
    <property type="entry name" value="LtrA"/>
    <property type="match status" value="1"/>
</dbReference>
<name>A0AAV9Q5C1_9PEZI</name>